<reference evidence="2 3" key="1">
    <citation type="submission" date="2020-02" db="EMBL/GenBank/DDBJ databases">
        <title>Whole-genome analyses of novel actinobacteria.</title>
        <authorList>
            <person name="Sahin N."/>
        </authorList>
    </citation>
    <scope>NUCLEOTIDE SEQUENCE [LARGE SCALE GENOMIC DNA]</scope>
    <source>
        <strain evidence="2 3">KC13</strain>
    </source>
</reference>
<dbReference type="EMBL" id="JAALAA010000002">
    <property type="protein sequence ID" value="NGN91702.1"/>
    <property type="molecule type" value="Genomic_DNA"/>
</dbReference>
<dbReference type="Gene3D" id="1.10.10.10">
    <property type="entry name" value="Winged helix-like DNA-binding domain superfamily/Winged helix DNA-binding domain"/>
    <property type="match status" value="1"/>
</dbReference>
<gene>
    <name evidence="2" type="ORF">G5C66_02965</name>
</gene>
<proteinExistence type="predicted"/>
<dbReference type="InterPro" id="IPR036390">
    <property type="entry name" value="WH_DNA-bd_sf"/>
</dbReference>
<accession>A0A6M1QWA5</accession>
<dbReference type="SUPFAM" id="SSF46785">
    <property type="entry name" value="Winged helix' DNA-binding domain"/>
    <property type="match status" value="1"/>
</dbReference>
<dbReference type="InterPro" id="IPR001845">
    <property type="entry name" value="HTH_ArsR_DNA-bd_dom"/>
</dbReference>
<feature type="domain" description="HTH arsR-type" evidence="1">
    <location>
        <begin position="11"/>
        <end position="106"/>
    </location>
</feature>
<dbReference type="InterPro" id="IPR011991">
    <property type="entry name" value="ArsR-like_HTH"/>
</dbReference>
<dbReference type="SMART" id="SM00418">
    <property type="entry name" value="HTH_ARSR"/>
    <property type="match status" value="1"/>
</dbReference>
<comment type="caution">
    <text evidence="2">The sequence shown here is derived from an EMBL/GenBank/DDBJ whole genome shotgun (WGS) entry which is preliminary data.</text>
</comment>
<dbReference type="RefSeq" id="WP_165109468.1">
    <property type="nucleotide sequence ID" value="NZ_JAALAA010000002.1"/>
</dbReference>
<dbReference type="Pfam" id="PF12840">
    <property type="entry name" value="HTH_20"/>
    <property type="match status" value="1"/>
</dbReference>
<evidence type="ECO:0000259" key="1">
    <source>
        <dbReference type="SMART" id="SM00418"/>
    </source>
</evidence>
<name>A0A6M1QWA5_9ACTN</name>
<dbReference type="CDD" id="cd00090">
    <property type="entry name" value="HTH_ARSR"/>
    <property type="match status" value="1"/>
</dbReference>
<keyword evidence="3" id="KW-1185">Reference proteome</keyword>
<dbReference type="Proteomes" id="UP000483261">
    <property type="component" value="Unassembled WGS sequence"/>
</dbReference>
<dbReference type="InterPro" id="IPR036388">
    <property type="entry name" value="WH-like_DNA-bd_sf"/>
</dbReference>
<organism evidence="2 3">
    <name type="scientific">Nocardioides turkmenicus</name>
    <dbReference type="NCBI Taxonomy" id="2711220"/>
    <lineage>
        <taxon>Bacteria</taxon>
        <taxon>Bacillati</taxon>
        <taxon>Actinomycetota</taxon>
        <taxon>Actinomycetes</taxon>
        <taxon>Propionibacteriales</taxon>
        <taxon>Nocardioidaceae</taxon>
        <taxon>Nocardioides</taxon>
    </lineage>
</organism>
<dbReference type="GO" id="GO:0003700">
    <property type="term" value="F:DNA-binding transcription factor activity"/>
    <property type="evidence" value="ECO:0007669"/>
    <property type="project" value="InterPro"/>
</dbReference>
<protein>
    <submittedName>
        <fullName evidence="2">Helix-turn-helix transcriptional regulator</fullName>
    </submittedName>
</protein>
<evidence type="ECO:0000313" key="2">
    <source>
        <dbReference type="EMBL" id="NGN91702.1"/>
    </source>
</evidence>
<dbReference type="AlphaFoldDB" id="A0A6M1QWA5"/>
<evidence type="ECO:0000313" key="3">
    <source>
        <dbReference type="Proteomes" id="UP000483261"/>
    </source>
</evidence>
<sequence length="191" mass="21200">MTAHEIVPGVDQLKALTHPVRVRMLGILRVDGPATATTLAARLGINSGATSYHLRQLAQHGFIEDDESRGNARERWWKAAHQFTVTGDGKVPDTADGQETLSAYLQTVVTIYTQQLQAALEERELLPKEWREVFNLNDRVVRLTPSQAHRLGEQVNEIVDGFEDDPDGEPVAVQFHTFASPGRLGPDPEKD</sequence>